<proteinExistence type="predicted"/>
<feature type="region of interest" description="Disordered" evidence="1">
    <location>
        <begin position="1"/>
        <end position="23"/>
    </location>
</feature>
<reference evidence="2 3" key="1">
    <citation type="journal article" date="2018" name="Front. Plant Sci.">
        <title>Red Clover (Trifolium pratense) and Zigzag Clover (T. medium) - A Picture of Genomic Similarities and Differences.</title>
        <authorList>
            <person name="Dluhosova J."/>
            <person name="Istvanek J."/>
            <person name="Nedelnik J."/>
            <person name="Repkova J."/>
        </authorList>
    </citation>
    <scope>NUCLEOTIDE SEQUENCE [LARGE SCALE GENOMIC DNA]</scope>
    <source>
        <strain evidence="3">cv. 10/8</strain>
        <tissue evidence="2">Leaf</tissue>
    </source>
</reference>
<evidence type="ECO:0000313" key="3">
    <source>
        <dbReference type="Proteomes" id="UP000265520"/>
    </source>
</evidence>
<name>A0A392UAC4_9FABA</name>
<accession>A0A392UAC4</accession>
<protein>
    <submittedName>
        <fullName evidence="2">Uncharacterized protein</fullName>
    </submittedName>
</protein>
<dbReference type="AlphaFoldDB" id="A0A392UAC4"/>
<feature type="compositionally biased region" description="Polar residues" evidence="1">
    <location>
        <begin position="12"/>
        <end position="23"/>
    </location>
</feature>
<sequence>LVHCEPGISQMGPESSNFASDRSMLEESTQYLFNDSQFPQPLMNNSQPLMNNMSCQE</sequence>
<keyword evidence="3" id="KW-1185">Reference proteome</keyword>
<comment type="caution">
    <text evidence="2">The sequence shown here is derived from an EMBL/GenBank/DDBJ whole genome shotgun (WGS) entry which is preliminary data.</text>
</comment>
<feature type="region of interest" description="Disordered" evidence="1">
    <location>
        <begin position="38"/>
        <end position="57"/>
    </location>
</feature>
<evidence type="ECO:0000256" key="1">
    <source>
        <dbReference type="SAM" id="MobiDB-lite"/>
    </source>
</evidence>
<dbReference type="Proteomes" id="UP000265520">
    <property type="component" value="Unassembled WGS sequence"/>
</dbReference>
<feature type="non-terminal residue" evidence="2">
    <location>
        <position position="1"/>
    </location>
</feature>
<organism evidence="2 3">
    <name type="scientific">Trifolium medium</name>
    <dbReference type="NCBI Taxonomy" id="97028"/>
    <lineage>
        <taxon>Eukaryota</taxon>
        <taxon>Viridiplantae</taxon>
        <taxon>Streptophyta</taxon>
        <taxon>Embryophyta</taxon>
        <taxon>Tracheophyta</taxon>
        <taxon>Spermatophyta</taxon>
        <taxon>Magnoliopsida</taxon>
        <taxon>eudicotyledons</taxon>
        <taxon>Gunneridae</taxon>
        <taxon>Pentapetalae</taxon>
        <taxon>rosids</taxon>
        <taxon>fabids</taxon>
        <taxon>Fabales</taxon>
        <taxon>Fabaceae</taxon>
        <taxon>Papilionoideae</taxon>
        <taxon>50 kb inversion clade</taxon>
        <taxon>NPAAA clade</taxon>
        <taxon>Hologalegina</taxon>
        <taxon>IRL clade</taxon>
        <taxon>Trifolieae</taxon>
        <taxon>Trifolium</taxon>
    </lineage>
</organism>
<dbReference type="EMBL" id="LXQA010762433">
    <property type="protein sequence ID" value="MCI69754.1"/>
    <property type="molecule type" value="Genomic_DNA"/>
</dbReference>
<evidence type="ECO:0000313" key="2">
    <source>
        <dbReference type="EMBL" id="MCI69754.1"/>
    </source>
</evidence>